<dbReference type="InterPro" id="IPR008258">
    <property type="entry name" value="Transglycosylase_SLT_dom_1"/>
</dbReference>
<comment type="caution">
    <text evidence="4">The sequence shown here is derived from an EMBL/GenBank/DDBJ whole genome shotgun (WGS) entry which is preliminary data.</text>
</comment>
<dbReference type="InterPro" id="IPR000189">
    <property type="entry name" value="Transglyc_AS"/>
</dbReference>
<dbReference type="SUPFAM" id="SSF53955">
    <property type="entry name" value="Lysozyme-like"/>
    <property type="match status" value="1"/>
</dbReference>
<keyword evidence="5" id="KW-1185">Reference proteome</keyword>
<name>A0A2W1JQ96_9CYAN</name>
<keyword evidence="2" id="KW-0732">Signal</keyword>
<gene>
    <name evidence="4" type="primary">slt_4</name>
    <name evidence="4" type="ORF">C1752_08290</name>
</gene>
<dbReference type="EMBL" id="PQWO01000022">
    <property type="protein sequence ID" value="PZD71087.1"/>
    <property type="molecule type" value="Genomic_DNA"/>
</dbReference>
<proteinExistence type="inferred from homology"/>
<comment type="similarity">
    <text evidence="1">Belongs to the transglycosylase Slt family.</text>
</comment>
<dbReference type="AlphaFoldDB" id="A0A2W1JQ96"/>
<dbReference type="CDD" id="cd13401">
    <property type="entry name" value="Slt70-like"/>
    <property type="match status" value="1"/>
</dbReference>
<evidence type="ECO:0000259" key="3">
    <source>
        <dbReference type="Pfam" id="PF01464"/>
    </source>
</evidence>
<reference evidence="4 5" key="1">
    <citation type="journal article" date="2018" name="Sci. Rep.">
        <title>A novel species of the marine cyanobacterium Acaryochloris with a unique pigment content and lifestyle.</title>
        <authorList>
            <person name="Partensky F."/>
            <person name="Six C."/>
            <person name="Ratin M."/>
            <person name="Garczarek L."/>
            <person name="Vaulot D."/>
            <person name="Probert I."/>
            <person name="Calteau A."/>
            <person name="Gourvil P."/>
            <person name="Marie D."/>
            <person name="Grebert T."/>
            <person name="Bouchier C."/>
            <person name="Le Panse S."/>
            <person name="Gachenot M."/>
            <person name="Rodriguez F."/>
            <person name="Garrido J.L."/>
        </authorList>
    </citation>
    <scope>NUCLEOTIDE SEQUENCE [LARGE SCALE GENOMIC DNA]</scope>
    <source>
        <strain evidence="4 5">RCC1774</strain>
    </source>
</reference>
<dbReference type="GO" id="GO:0004553">
    <property type="term" value="F:hydrolase activity, hydrolyzing O-glycosyl compounds"/>
    <property type="evidence" value="ECO:0007669"/>
    <property type="project" value="InterPro"/>
</dbReference>
<dbReference type="Gene3D" id="1.10.530.10">
    <property type="match status" value="1"/>
</dbReference>
<dbReference type="GO" id="GO:0000270">
    <property type="term" value="P:peptidoglycan metabolic process"/>
    <property type="evidence" value="ECO:0007669"/>
    <property type="project" value="InterPro"/>
</dbReference>
<dbReference type="InterPro" id="IPR023346">
    <property type="entry name" value="Lysozyme-like_dom_sf"/>
</dbReference>
<feature type="domain" description="Transglycosylase SLT" evidence="3">
    <location>
        <begin position="566"/>
        <end position="678"/>
    </location>
</feature>
<dbReference type="GO" id="GO:0016020">
    <property type="term" value="C:membrane"/>
    <property type="evidence" value="ECO:0007669"/>
    <property type="project" value="InterPro"/>
</dbReference>
<dbReference type="PROSITE" id="PS00922">
    <property type="entry name" value="TRANSGLYCOSYLASE"/>
    <property type="match status" value="1"/>
</dbReference>
<dbReference type="GO" id="GO:0008933">
    <property type="term" value="F:peptidoglycan lytic transglycosylase activity"/>
    <property type="evidence" value="ECO:0007669"/>
    <property type="project" value="InterPro"/>
</dbReference>
<dbReference type="PANTHER" id="PTHR37423:SF5">
    <property type="entry name" value="SOLUBLE LYTIC MUREIN TRANSGLYCOSYLASE"/>
    <property type="match status" value="1"/>
</dbReference>
<keyword evidence="4" id="KW-0456">Lyase</keyword>
<protein>
    <submittedName>
        <fullName evidence="4">Soluble lytic murein transglycosylase</fullName>
        <ecNumber evidence="4">4.2.2.-</ecNumber>
    </submittedName>
</protein>
<dbReference type="PANTHER" id="PTHR37423">
    <property type="entry name" value="SOLUBLE LYTIC MUREIN TRANSGLYCOSYLASE-RELATED"/>
    <property type="match status" value="1"/>
</dbReference>
<evidence type="ECO:0000256" key="1">
    <source>
        <dbReference type="ARBA" id="ARBA00007734"/>
    </source>
</evidence>
<dbReference type="InterPro" id="IPR011990">
    <property type="entry name" value="TPR-like_helical_dom_sf"/>
</dbReference>
<dbReference type="PROSITE" id="PS51257">
    <property type="entry name" value="PROKAR_LIPOPROTEIN"/>
    <property type="match status" value="1"/>
</dbReference>
<organism evidence="4 5">
    <name type="scientific">Acaryochloris thomasi RCC1774</name>
    <dbReference type="NCBI Taxonomy" id="1764569"/>
    <lineage>
        <taxon>Bacteria</taxon>
        <taxon>Bacillati</taxon>
        <taxon>Cyanobacteriota</taxon>
        <taxon>Cyanophyceae</taxon>
        <taxon>Acaryochloridales</taxon>
        <taxon>Acaryochloridaceae</taxon>
        <taxon>Acaryochloris</taxon>
        <taxon>Acaryochloris thomasi</taxon>
    </lineage>
</organism>
<dbReference type="SUPFAM" id="SSF48435">
    <property type="entry name" value="Bacterial muramidases"/>
    <property type="match status" value="1"/>
</dbReference>
<dbReference type="EC" id="4.2.2.-" evidence="4"/>
<dbReference type="Gene3D" id="1.25.40.10">
    <property type="entry name" value="Tetratricopeptide repeat domain"/>
    <property type="match status" value="2"/>
</dbReference>
<accession>A0A2W1JQ96</accession>
<dbReference type="Proteomes" id="UP000248857">
    <property type="component" value="Unassembled WGS sequence"/>
</dbReference>
<evidence type="ECO:0000256" key="2">
    <source>
        <dbReference type="ARBA" id="ARBA00022729"/>
    </source>
</evidence>
<evidence type="ECO:0000313" key="5">
    <source>
        <dbReference type="Proteomes" id="UP000248857"/>
    </source>
</evidence>
<evidence type="ECO:0000313" key="4">
    <source>
        <dbReference type="EMBL" id="PZD71087.1"/>
    </source>
</evidence>
<dbReference type="GO" id="GO:0042597">
    <property type="term" value="C:periplasmic space"/>
    <property type="evidence" value="ECO:0007669"/>
    <property type="project" value="InterPro"/>
</dbReference>
<dbReference type="Pfam" id="PF01464">
    <property type="entry name" value="SLT"/>
    <property type="match status" value="1"/>
</dbReference>
<sequence>MSHSKLPMSKRLTLSLVLGTSLLLGCGTQDTAKSPSQISETSQIVSDAISPLTSLPSEIRADQLKQLARGGSKKEKRQAKYLLATDLIEQQQGEAALEYLDGLDKKYSVLRGEVRVLQAKAHTLANETEKAQEIWEKILDKQPEEPAAAEALFALGQQDPQFLDQIIEQFPSHPRAIDTAVERLKANPADVKMRVLIVKYGHWHPDYGRYLQRLITEFEDQLQPEDWQAVAFGYWDRQVYKQAALAYEQSPQNSLTAFRAARSLQLSGGKEGAIASYKQMIADYPDAEETATALLKLGELRGFAGLPQLDQALKLATANKETHRVGQILLAKHRVLKEQQSPKAAKVQEQLLKDYGQTEAAAEFRWDAAQKLAEAKNLKAARNWALQVQKENSESELAAPATFWAGKWGERLQQPDAMKEASQSLWKNHPESYYTWRTASLAGWKVGDFSTVRSVQPRVNRPPSKLPLPNGSPALQELYQLGQSQTAYERWQWEFKDRDQRSFEAQLTDGILRVEAGDYLRGMFMILNLYYRAQEEPEQNDLYQQWRQDSRFWQALYPLAYFPEVSKWAKQRNLNSLMVLGLIRQESRFQPEIRSVAGAMGLMQVLPSTAEQTAQQIGLQNYEITDVDDNINLGTAYFDYTHQLYDQNSMLAIASYNAGPGNVAKWLRERPNTSADEFIEAIPFPETNTYVKVVLENYWNYLRLYNPAIAEQLQKQQT</sequence>
<dbReference type="InterPro" id="IPR008939">
    <property type="entry name" value="Lytic_TGlycosylase_superhlx_U"/>
</dbReference>